<dbReference type="EMBL" id="BK014905">
    <property type="protein sequence ID" value="DAD81610.1"/>
    <property type="molecule type" value="Genomic_DNA"/>
</dbReference>
<evidence type="ECO:0000313" key="1">
    <source>
        <dbReference type="EMBL" id="DAD81610.1"/>
    </source>
</evidence>
<proteinExistence type="predicted"/>
<reference evidence="1" key="1">
    <citation type="journal article" date="2021" name="Proc. Natl. Acad. Sci. U.S.A.">
        <title>A Catalog of Tens of Thousands of Viruses from Human Metagenomes Reveals Hidden Associations with Chronic Diseases.</title>
        <authorList>
            <person name="Tisza M.J."/>
            <person name="Buck C.B."/>
        </authorList>
    </citation>
    <scope>NUCLEOTIDE SEQUENCE</scope>
    <source>
        <strain evidence="1">Cthmz15</strain>
    </source>
</reference>
<organism evidence="1">
    <name type="scientific">Myoviridae sp. cthmz15</name>
    <dbReference type="NCBI Taxonomy" id="2826684"/>
    <lineage>
        <taxon>Viruses</taxon>
        <taxon>Duplodnaviria</taxon>
        <taxon>Heunggongvirae</taxon>
        <taxon>Uroviricota</taxon>
        <taxon>Caudoviricetes</taxon>
    </lineage>
</organism>
<name>A0A8S5MH89_9CAUD</name>
<accession>A0A8S5MH89</accession>
<sequence length="190" mass="20291">MEDREPLYPGRIKLTPVSGQANVYDSVRADQPVKAGSPLNKNTFLKDTTAALFGKTSAALPDEIFQILANAVLYENGDFSLPNGDGIQQLKVGSGSYVGDGSPTKSLTFPVLPEVLIINGNGAWGNGLAVLIKNSTTGVSVGGYGSATVFEIGNVSWGENTVSWEKGTHAFSSILNDDGETYYYSYFYMQ</sequence>
<evidence type="ECO:0008006" key="2">
    <source>
        <dbReference type="Google" id="ProtNLM"/>
    </source>
</evidence>
<protein>
    <recommendedName>
        <fullName evidence="2">Tail fiber protein</fullName>
    </recommendedName>
</protein>